<organism evidence="2 3">
    <name type="scientific">Thalassoglobus neptunius</name>
    <dbReference type="NCBI Taxonomy" id="1938619"/>
    <lineage>
        <taxon>Bacteria</taxon>
        <taxon>Pseudomonadati</taxon>
        <taxon>Planctomycetota</taxon>
        <taxon>Planctomycetia</taxon>
        <taxon>Planctomycetales</taxon>
        <taxon>Planctomycetaceae</taxon>
        <taxon>Thalassoglobus</taxon>
    </lineage>
</organism>
<sequence length="120" mass="13839">MTLNDLLQHIEQAGYFGYIEDLEIKHLGSSQRAVLASRRIPGRGYSGISFWVTVANDTWYIGAWSDRIYELSCPEDLRNLCTDWLSSNEERFGDIPSDIKSEYGPVPNYRWDDDTRDADI</sequence>
<protein>
    <submittedName>
        <fullName evidence="2">Uncharacterized protein</fullName>
    </submittedName>
</protein>
<dbReference type="OrthoDB" id="9968216at2"/>
<dbReference type="EMBL" id="SIHI01000023">
    <property type="protein sequence ID" value="TWT47143.1"/>
    <property type="molecule type" value="Genomic_DNA"/>
</dbReference>
<dbReference type="RefSeq" id="WP_146511533.1">
    <property type="nucleotide sequence ID" value="NZ_SIHI01000023.1"/>
</dbReference>
<reference evidence="2 3" key="1">
    <citation type="submission" date="2019-02" db="EMBL/GenBank/DDBJ databases">
        <title>Deep-cultivation of Planctomycetes and their phenomic and genomic characterization uncovers novel biology.</title>
        <authorList>
            <person name="Wiegand S."/>
            <person name="Jogler M."/>
            <person name="Boedeker C."/>
            <person name="Pinto D."/>
            <person name="Vollmers J."/>
            <person name="Rivas-Marin E."/>
            <person name="Kohn T."/>
            <person name="Peeters S.H."/>
            <person name="Heuer A."/>
            <person name="Rast P."/>
            <person name="Oberbeckmann S."/>
            <person name="Bunk B."/>
            <person name="Jeske O."/>
            <person name="Meyerdierks A."/>
            <person name="Storesund J.E."/>
            <person name="Kallscheuer N."/>
            <person name="Luecker S."/>
            <person name="Lage O.M."/>
            <person name="Pohl T."/>
            <person name="Merkel B.J."/>
            <person name="Hornburger P."/>
            <person name="Mueller R.-W."/>
            <person name="Bruemmer F."/>
            <person name="Labrenz M."/>
            <person name="Spormann A.M."/>
            <person name="Op Den Camp H."/>
            <person name="Overmann J."/>
            <person name="Amann R."/>
            <person name="Jetten M.S.M."/>
            <person name="Mascher T."/>
            <person name="Medema M.H."/>
            <person name="Devos D.P."/>
            <person name="Kaster A.-K."/>
            <person name="Ovreas L."/>
            <person name="Rohde M."/>
            <person name="Galperin M.Y."/>
            <person name="Jogler C."/>
        </authorList>
    </citation>
    <scope>NUCLEOTIDE SEQUENCE [LARGE SCALE GENOMIC DNA]</scope>
    <source>
        <strain evidence="2 3">KOR42</strain>
    </source>
</reference>
<feature type="region of interest" description="Disordered" evidence="1">
    <location>
        <begin position="96"/>
        <end position="120"/>
    </location>
</feature>
<keyword evidence="3" id="KW-1185">Reference proteome</keyword>
<dbReference type="AlphaFoldDB" id="A0A5C5WA26"/>
<name>A0A5C5WA26_9PLAN</name>
<gene>
    <name evidence="2" type="ORF">KOR42_41410</name>
</gene>
<dbReference type="Proteomes" id="UP000317243">
    <property type="component" value="Unassembled WGS sequence"/>
</dbReference>
<comment type="caution">
    <text evidence="2">The sequence shown here is derived from an EMBL/GenBank/DDBJ whole genome shotgun (WGS) entry which is preliminary data.</text>
</comment>
<evidence type="ECO:0000313" key="2">
    <source>
        <dbReference type="EMBL" id="TWT47143.1"/>
    </source>
</evidence>
<proteinExistence type="predicted"/>
<evidence type="ECO:0000256" key="1">
    <source>
        <dbReference type="SAM" id="MobiDB-lite"/>
    </source>
</evidence>
<evidence type="ECO:0000313" key="3">
    <source>
        <dbReference type="Proteomes" id="UP000317243"/>
    </source>
</evidence>
<feature type="compositionally biased region" description="Basic and acidic residues" evidence="1">
    <location>
        <begin position="110"/>
        <end position="120"/>
    </location>
</feature>
<accession>A0A5C5WA26</accession>